<dbReference type="Proteomes" id="UP000009235">
    <property type="component" value="Plasmid pAS9A-2"/>
</dbReference>
<keyword evidence="2" id="KW-1133">Transmembrane helix</keyword>
<name>F6ESI2_HOYSD</name>
<keyword evidence="2" id="KW-0472">Membrane</keyword>
<sequence length="134" mass="13514">MIVLAAAELPDSVVGDINLLLGWAAGLVGAAAVAKVIFVGGRWAWDRRHNPGVETPTTAELLAALAGWIIAASAALPIATLLLTSAYGPQASAPAGKCQETATREHRQCLVNQISDEYGGEPGSGGVGGGEGGR</sequence>
<dbReference type="EMBL" id="CP002788">
    <property type="protein sequence ID" value="AEF43103.1"/>
    <property type="molecule type" value="Genomic_DNA"/>
</dbReference>
<reference evidence="3 4" key="1">
    <citation type="journal article" date="2011" name="J. Bacteriol.">
        <title>Complete genome sequence of Amycolicicoccus subflavus DQS3-9A1T, an actinomycete isolated from crude oil-polluted soil.</title>
        <authorList>
            <person name="Cai M."/>
            <person name="Chen W.M."/>
            <person name="Nie Y."/>
            <person name="Chi C.Q."/>
            <person name="Wang Y.N."/>
            <person name="Tang Y.Q."/>
            <person name="Li G.Y."/>
            <person name="Wu X.L."/>
        </authorList>
    </citation>
    <scope>NUCLEOTIDE SEQUENCE [LARGE SCALE GENOMIC DNA]</scope>
    <source>
        <strain evidence="4">DSM 45089 / DQS3-9A1</strain>
        <plasmid evidence="3 4">pAS9A-2</plasmid>
    </source>
</reference>
<evidence type="ECO:0000313" key="4">
    <source>
        <dbReference type="Proteomes" id="UP000009235"/>
    </source>
</evidence>
<dbReference type="KEGG" id="asd:AS9A_P20059"/>
<accession>F6ESI2</accession>
<gene>
    <name evidence="3" type="ordered locus">AS9A_P20059</name>
</gene>
<feature type="transmembrane region" description="Helical" evidence="2">
    <location>
        <begin position="20"/>
        <end position="40"/>
    </location>
</feature>
<geneLocation type="plasmid" evidence="3 4">
    <name>pAS9A-2</name>
</geneLocation>
<organism evidence="3 4">
    <name type="scientific">Hoyosella subflava (strain DSM 45089 / JCM 17490 / NBRC 109087 / DQS3-9A1)</name>
    <name type="common">Amycolicicoccus subflavus</name>
    <dbReference type="NCBI Taxonomy" id="443218"/>
    <lineage>
        <taxon>Bacteria</taxon>
        <taxon>Bacillati</taxon>
        <taxon>Actinomycetota</taxon>
        <taxon>Actinomycetes</taxon>
        <taxon>Mycobacteriales</taxon>
        <taxon>Hoyosellaceae</taxon>
        <taxon>Hoyosella</taxon>
    </lineage>
</organism>
<feature type="compositionally biased region" description="Gly residues" evidence="1">
    <location>
        <begin position="120"/>
        <end position="134"/>
    </location>
</feature>
<dbReference type="RefSeq" id="WP_013798110.1">
    <property type="nucleotide sequence ID" value="NC_015561.1"/>
</dbReference>
<feature type="transmembrane region" description="Helical" evidence="2">
    <location>
        <begin position="61"/>
        <end position="83"/>
    </location>
</feature>
<keyword evidence="2" id="KW-0812">Transmembrane</keyword>
<evidence type="ECO:0000313" key="3">
    <source>
        <dbReference type="EMBL" id="AEF43103.1"/>
    </source>
</evidence>
<dbReference type="HOGENOM" id="CLU_2047891_0_0_11"/>
<feature type="region of interest" description="Disordered" evidence="1">
    <location>
        <begin position="114"/>
        <end position="134"/>
    </location>
</feature>
<evidence type="ECO:0000256" key="1">
    <source>
        <dbReference type="SAM" id="MobiDB-lite"/>
    </source>
</evidence>
<protein>
    <submittedName>
        <fullName evidence="3">Putative integral membrane protein</fullName>
    </submittedName>
</protein>
<proteinExistence type="predicted"/>
<evidence type="ECO:0000256" key="2">
    <source>
        <dbReference type="SAM" id="Phobius"/>
    </source>
</evidence>
<dbReference type="AlphaFoldDB" id="F6ESI2"/>
<keyword evidence="4" id="KW-1185">Reference proteome</keyword>
<keyword evidence="3" id="KW-0614">Plasmid</keyword>